<sequence>MSKLLCSTMCRLHGELESLYVYRVMPIGRTRLCPPHKPLAASGESLHSCMSVLRPLLFTFASLHIERRQRSLIQWVLKRKTTAFDSEAADFDGDGIAVAAEFVIYKLKEMGKISQDDITPIMDEFETHDFDKTGTLSAFFAWPVFVGGWRHRWNGSLFGRS</sequence>
<evidence type="ECO:0000313" key="1">
    <source>
        <dbReference type="EMBL" id="GJT79050.1"/>
    </source>
</evidence>
<accession>A0ABQ5GVB2</accession>
<evidence type="ECO:0000313" key="2">
    <source>
        <dbReference type="Proteomes" id="UP001151760"/>
    </source>
</evidence>
<protein>
    <submittedName>
        <fullName evidence="1">Two-pore potassium channel 1-like protein</fullName>
    </submittedName>
</protein>
<reference evidence="1" key="1">
    <citation type="journal article" date="2022" name="Int. J. Mol. Sci.">
        <title>Draft Genome of Tanacetum Coccineum: Genomic Comparison of Closely Related Tanacetum-Family Plants.</title>
        <authorList>
            <person name="Yamashiro T."/>
            <person name="Shiraishi A."/>
            <person name="Nakayama K."/>
            <person name="Satake H."/>
        </authorList>
    </citation>
    <scope>NUCLEOTIDE SEQUENCE</scope>
</reference>
<reference evidence="1" key="2">
    <citation type="submission" date="2022-01" db="EMBL/GenBank/DDBJ databases">
        <authorList>
            <person name="Yamashiro T."/>
            <person name="Shiraishi A."/>
            <person name="Satake H."/>
            <person name="Nakayama K."/>
        </authorList>
    </citation>
    <scope>NUCLEOTIDE SEQUENCE</scope>
</reference>
<dbReference type="EMBL" id="BQNB010018861">
    <property type="protein sequence ID" value="GJT79050.1"/>
    <property type="molecule type" value="Genomic_DNA"/>
</dbReference>
<organism evidence="1 2">
    <name type="scientific">Tanacetum coccineum</name>
    <dbReference type="NCBI Taxonomy" id="301880"/>
    <lineage>
        <taxon>Eukaryota</taxon>
        <taxon>Viridiplantae</taxon>
        <taxon>Streptophyta</taxon>
        <taxon>Embryophyta</taxon>
        <taxon>Tracheophyta</taxon>
        <taxon>Spermatophyta</taxon>
        <taxon>Magnoliopsida</taxon>
        <taxon>eudicotyledons</taxon>
        <taxon>Gunneridae</taxon>
        <taxon>Pentapetalae</taxon>
        <taxon>asterids</taxon>
        <taxon>campanulids</taxon>
        <taxon>Asterales</taxon>
        <taxon>Asteraceae</taxon>
        <taxon>Asteroideae</taxon>
        <taxon>Anthemideae</taxon>
        <taxon>Anthemidinae</taxon>
        <taxon>Tanacetum</taxon>
    </lineage>
</organism>
<comment type="caution">
    <text evidence="1">The sequence shown here is derived from an EMBL/GenBank/DDBJ whole genome shotgun (WGS) entry which is preliminary data.</text>
</comment>
<proteinExistence type="predicted"/>
<gene>
    <name evidence="1" type="ORF">Tco_1045775</name>
</gene>
<keyword evidence="2" id="KW-1185">Reference proteome</keyword>
<dbReference type="Proteomes" id="UP001151760">
    <property type="component" value="Unassembled WGS sequence"/>
</dbReference>
<name>A0ABQ5GVB2_9ASTR</name>